<dbReference type="Pfam" id="PF04212">
    <property type="entry name" value="MIT"/>
    <property type="match status" value="1"/>
</dbReference>
<dbReference type="GO" id="GO:0007033">
    <property type="term" value="P:vacuole organization"/>
    <property type="evidence" value="ECO:0007669"/>
    <property type="project" value="TreeGrafter"/>
</dbReference>
<dbReference type="PROSITE" id="PS00674">
    <property type="entry name" value="AAA"/>
    <property type="match status" value="1"/>
</dbReference>
<dbReference type="InterPro" id="IPR027417">
    <property type="entry name" value="P-loop_NTPase"/>
</dbReference>
<sequence length="383" mass="43170">MYSNFKEQAIEYVKQAVQEDNAGNYSKAFPLYMNALEYFKTHLKYEKNPKIKEAITQKFTEHLRRAEEIRAVLDDGGTGPASNGGNASLRAGLNSAIITEKPNVQWSDVAGLESAKQALQEAVILPVKFPQFFTGKRRPWRAFLLYGPPGTGKSYLAKAVATEADSTFFSVSSSDLVSKWMGESEKLVSNLFQMARESAPSIIFIDEIDSLWHNDQKVLVLAATNTPYSLDQAIRWRFDKQIYIPLPDLKARQHMFKVHLGDTHHNLTEHDFEHLAYRTDGFSGSDISVCVNDVLFEPVWKTKDASYFVETSNGIWVPCGSTQRRAVQVTLQELEAQGLASKILPPPISRTDFEKVLARQRPTVSKADLEVHNRFTKEFGEEG</sequence>
<keyword evidence="5 7" id="KW-0067">ATP-binding</keyword>
<comment type="similarity">
    <text evidence="2 7">Belongs to the AAA ATPase family.</text>
</comment>
<dbReference type="PANTHER" id="PTHR23074">
    <property type="entry name" value="AAA DOMAIN-CONTAINING"/>
    <property type="match status" value="1"/>
</dbReference>
<evidence type="ECO:0000256" key="2">
    <source>
        <dbReference type="ARBA" id="ARBA00006914"/>
    </source>
</evidence>
<dbReference type="GO" id="GO:0016887">
    <property type="term" value="F:ATP hydrolysis activity"/>
    <property type="evidence" value="ECO:0007669"/>
    <property type="project" value="InterPro"/>
</dbReference>
<dbReference type="InterPro" id="IPR003960">
    <property type="entry name" value="ATPase_AAA_CS"/>
</dbReference>
<dbReference type="GO" id="GO:0016197">
    <property type="term" value="P:endosomal transport"/>
    <property type="evidence" value="ECO:0007669"/>
    <property type="project" value="TreeGrafter"/>
</dbReference>
<evidence type="ECO:0000256" key="6">
    <source>
        <dbReference type="ARBA" id="ARBA00023136"/>
    </source>
</evidence>
<dbReference type="InterPro" id="IPR045253">
    <property type="entry name" value="VPS4_MIT"/>
</dbReference>
<evidence type="ECO:0000256" key="7">
    <source>
        <dbReference type="RuleBase" id="RU003651"/>
    </source>
</evidence>
<evidence type="ECO:0000256" key="1">
    <source>
        <dbReference type="ARBA" id="ARBA00004481"/>
    </source>
</evidence>
<name>A0AA38Z9G9_VITRO</name>
<dbReference type="PANTHER" id="PTHR23074:SF83">
    <property type="entry name" value="VACUOLAR PROTEIN SORTING-ASSOCIATED PROTEIN 4A"/>
    <property type="match status" value="1"/>
</dbReference>
<feature type="domain" description="AAA+ ATPase" evidence="8">
    <location>
        <begin position="139"/>
        <end position="248"/>
    </location>
</feature>
<dbReference type="InterPro" id="IPR003593">
    <property type="entry name" value="AAA+_ATPase"/>
</dbReference>
<dbReference type="CDD" id="cd02678">
    <property type="entry name" value="MIT_VPS4"/>
    <property type="match status" value="1"/>
</dbReference>
<accession>A0AA38Z9G9</accession>
<dbReference type="FunFam" id="3.40.50.300:FF:002850">
    <property type="entry name" value="Katanin p60 ATPase-containing subunit A-like 2"/>
    <property type="match status" value="1"/>
</dbReference>
<evidence type="ECO:0000259" key="8">
    <source>
        <dbReference type="SMART" id="SM00382"/>
    </source>
</evidence>
<dbReference type="InterPro" id="IPR036181">
    <property type="entry name" value="MIT_dom_sf"/>
</dbReference>
<comment type="caution">
    <text evidence="10">The sequence shown here is derived from an EMBL/GenBank/DDBJ whole genome shotgun (WGS) entry which is preliminary data.</text>
</comment>
<evidence type="ECO:0000256" key="3">
    <source>
        <dbReference type="ARBA" id="ARBA00022741"/>
    </source>
</evidence>
<dbReference type="InterPro" id="IPR050304">
    <property type="entry name" value="MT-severing_AAA_ATPase"/>
</dbReference>
<comment type="subcellular location">
    <subcellularLocation>
        <location evidence="1">Endosome membrane</location>
        <topology evidence="1">Peripheral membrane protein</topology>
    </subcellularLocation>
</comment>
<keyword evidence="6" id="KW-0472">Membrane</keyword>
<evidence type="ECO:0000313" key="10">
    <source>
        <dbReference type="EMBL" id="KAJ9684901.1"/>
    </source>
</evidence>
<evidence type="ECO:0000256" key="5">
    <source>
        <dbReference type="ARBA" id="ARBA00022840"/>
    </source>
</evidence>
<evidence type="ECO:0000259" key="9">
    <source>
        <dbReference type="SMART" id="SM00745"/>
    </source>
</evidence>
<dbReference type="SUPFAM" id="SSF116846">
    <property type="entry name" value="MIT domain"/>
    <property type="match status" value="1"/>
</dbReference>
<reference evidence="10 11" key="1">
    <citation type="journal article" date="2023" name="BMC Biotechnol.">
        <title>Vitis rotundifolia cv Carlos genome sequencing.</title>
        <authorList>
            <person name="Huff M."/>
            <person name="Hulse-Kemp A."/>
            <person name="Scheffler B."/>
            <person name="Youngblood R."/>
            <person name="Simpson S."/>
            <person name="Babiker E."/>
            <person name="Staton M."/>
        </authorList>
    </citation>
    <scope>NUCLEOTIDE SEQUENCE [LARGE SCALE GENOMIC DNA]</scope>
    <source>
        <tissue evidence="10">Leaf</tissue>
    </source>
</reference>
<dbReference type="InterPro" id="IPR015415">
    <property type="entry name" value="Spast_Vps4_C"/>
</dbReference>
<dbReference type="InterPro" id="IPR003959">
    <property type="entry name" value="ATPase_AAA_core"/>
</dbReference>
<dbReference type="Pfam" id="PF00004">
    <property type="entry name" value="AAA"/>
    <property type="match status" value="1"/>
</dbReference>
<dbReference type="Gene3D" id="1.10.8.60">
    <property type="match status" value="1"/>
</dbReference>
<dbReference type="Pfam" id="PF09336">
    <property type="entry name" value="Vps4_C"/>
    <property type="match status" value="1"/>
</dbReference>
<dbReference type="Proteomes" id="UP001168098">
    <property type="component" value="Unassembled WGS sequence"/>
</dbReference>
<dbReference type="GO" id="GO:0005524">
    <property type="term" value="F:ATP binding"/>
    <property type="evidence" value="ECO:0007669"/>
    <property type="project" value="UniProtKB-KW"/>
</dbReference>
<dbReference type="SMART" id="SM00382">
    <property type="entry name" value="AAA"/>
    <property type="match status" value="1"/>
</dbReference>
<dbReference type="GO" id="GO:0010008">
    <property type="term" value="C:endosome membrane"/>
    <property type="evidence" value="ECO:0007669"/>
    <property type="project" value="UniProtKB-SubCell"/>
</dbReference>
<evidence type="ECO:0000313" key="11">
    <source>
        <dbReference type="Proteomes" id="UP001168098"/>
    </source>
</evidence>
<keyword evidence="4" id="KW-0967">Endosome</keyword>
<dbReference type="SUPFAM" id="SSF52540">
    <property type="entry name" value="P-loop containing nucleoside triphosphate hydrolases"/>
    <property type="match status" value="1"/>
</dbReference>
<dbReference type="FunFam" id="1.10.8.60:FF:000015">
    <property type="entry name" value="vacuolar protein sorting-associated protein 4A"/>
    <property type="match status" value="1"/>
</dbReference>
<dbReference type="FunFam" id="1.20.58.80:FF:000007">
    <property type="entry name" value="Suppressor of K+ transport growth defect 1"/>
    <property type="match status" value="1"/>
</dbReference>
<keyword evidence="3 7" id="KW-0547">Nucleotide-binding</keyword>
<feature type="domain" description="MIT" evidence="9">
    <location>
        <begin position="2"/>
        <end position="79"/>
    </location>
</feature>
<dbReference type="SMART" id="SM00745">
    <property type="entry name" value="MIT"/>
    <property type="match status" value="1"/>
</dbReference>
<dbReference type="Gene3D" id="1.20.58.80">
    <property type="entry name" value="Phosphotransferase system, lactose/cellobiose-type IIA subunit"/>
    <property type="match status" value="1"/>
</dbReference>
<organism evidence="10 11">
    <name type="scientific">Vitis rotundifolia</name>
    <name type="common">Muscadine grape</name>
    <dbReference type="NCBI Taxonomy" id="103349"/>
    <lineage>
        <taxon>Eukaryota</taxon>
        <taxon>Viridiplantae</taxon>
        <taxon>Streptophyta</taxon>
        <taxon>Embryophyta</taxon>
        <taxon>Tracheophyta</taxon>
        <taxon>Spermatophyta</taxon>
        <taxon>Magnoliopsida</taxon>
        <taxon>eudicotyledons</taxon>
        <taxon>Gunneridae</taxon>
        <taxon>Pentapetalae</taxon>
        <taxon>rosids</taxon>
        <taxon>Vitales</taxon>
        <taxon>Vitaceae</taxon>
        <taxon>Viteae</taxon>
        <taxon>Vitis</taxon>
    </lineage>
</organism>
<gene>
    <name evidence="10" type="ORF">PVL29_017066</name>
</gene>
<proteinExistence type="inferred from homology"/>
<evidence type="ECO:0000256" key="4">
    <source>
        <dbReference type="ARBA" id="ARBA00022753"/>
    </source>
</evidence>
<protein>
    <submittedName>
        <fullName evidence="10">Uncharacterized protein</fullName>
    </submittedName>
</protein>
<dbReference type="EMBL" id="JARBHA010000013">
    <property type="protein sequence ID" value="KAJ9684901.1"/>
    <property type="molecule type" value="Genomic_DNA"/>
</dbReference>
<dbReference type="InterPro" id="IPR007330">
    <property type="entry name" value="MIT_dom"/>
</dbReference>
<keyword evidence="11" id="KW-1185">Reference proteome</keyword>
<dbReference type="Gene3D" id="3.40.50.300">
    <property type="entry name" value="P-loop containing nucleotide triphosphate hydrolases"/>
    <property type="match status" value="2"/>
</dbReference>
<dbReference type="AlphaFoldDB" id="A0AA38Z9G9"/>